<dbReference type="GO" id="GO:0000981">
    <property type="term" value="F:DNA-binding transcription factor activity, RNA polymerase II-specific"/>
    <property type="evidence" value="ECO:0007669"/>
    <property type="project" value="TreeGrafter"/>
</dbReference>
<keyword evidence="3" id="KW-0804">Transcription</keyword>
<accession>A0AAN8WCF0</accession>
<dbReference type="SUPFAM" id="SSF47113">
    <property type="entry name" value="Histone-fold"/>
    <property type="match status" value="1"/>
</dbReference>
<proteinExistence type="inferred from homology"/>
<comment type="caution">
    <text evidence="7">The sequence shown here is derived from an EMBL/GenBank/DDBJ whole genome shotgun (WGS) entry which is preliminary data.</text>
</comment>
<dbReference type="GO" id="GO:0046982">
    <property type="term" value="F:protein heterodimerization activity"/>
    <property type="evidence" value="ECO:0007669"/>
    <property type="project" value="InterPro"/>
</dbReference>
<dbReference type="GO" id="GO:0000978">
    <property type="term" value="F:RNA polymerase II cis-regulatory region sequence-specific DNA binding"/>
    <property type="evidence" value="ECO:0007669"/>
    <property type="project" value="TreeGrafter"/>
</dbReference>
<name>A0AAN8WCF0_9MAGN</name>
<reference evidence="7 8" key="1">
    <citation type="submission" date="2023-12" db="EMBL/GenBank/DDBJ databases">
        <title>A high-quality genome assembly for Dillenia turbinata (Dilleniales).</title>
        <authorList>
            <person name="Chanderbali A."/>
        </authorList>
    </citation>
    <scope>NUCLEOTIDE SEQUENCE [LARGE SCALE GENOMIC DNA]</scope>
    <source>
        <strain evidence="7">LSX21</strain>
        <tissue evidence="7">Leaf</tissue>
    </source>
</reference>
<evidence type="ECO:0000256" key="2">
    <source>
        <dbReference type="ARBA" id="ARBA00023015"/>
    </source>
</evidence>
<dbReference type="InterPro" id="IPR009072">
    <property type="entry name" value="Histone-fold"/>
</dbReference>
<dbReference type="CDD" id="cd22908">
    <property type="entry name" value="HFD_NFYC-like"/>
    <property type="match status" value="1"/>
</dbReference>
<evidence type="ECO:0000313" key="7">
    <source>
        <dbReference type="EMBL" id="KAK6943317.1"/>
    </source>
</evidence>
<keyword evidence="2" id="KW-0805">Transcription regulation</keyword>
<evidence type="ECO:0000256" key="1">
    <source>
        <dbReference type="ARBA" id="ARBA00004123"/>
    </source>
</evidence>
<dbReference type="InterPro" id="IPR007125">
    <property type="entry name" value="H2A/H2B/H3"/>
</dbReference>
<dbReference type="GO" id="GO:0005634">
    <property type="term" value="C:nucleus"/>
    <property type="evidence" value="ECO:0007669"/>
    <property type="project" value="UniProtKB-SubCell"/>
</dbReference>
<keyword evidence="4" id="KW-0539">Nucleus</keyword>
<dbReference type="EMBL" id="JBAMMX010000003">
    <property type="protein sequence ID" value="KAK6943317.1"/>
    <property type="molecule type" value="Genomic_DNA"/>
</dbReference>
<dbReference type="Proteomes" id="UP001370490">
    <property type="component" value="Unassembled WGS sequence"/>
</dbReference>
<dbReference type="AlphaFoldDB" id="A0AAN8WCF0"/>
<evidence type="ECO:0000313" key="8">
    <source>
        <dbReference type="Proteomes" id="UP001370490"/>
    </source>
</evidence>
<dbReference type="Pfam" id="PF00125">
    <property type="entry name" value="Histone"/>
    <property type="match status" value="1"/>
</dbReference>
<evidence type="ECO:0000256" key="5">
    <source>
        <dbReference type="ARBA" id="ARBA00038129"/>
    </source>
</evidence>
<evidence type="ECO:0000256" key="3">
    <source>
        <dbReference type="ARBA" id="ARBA00023163"/>
    </source>
</evidence>
<protein>
    <submittedName>
        <fullName evidence="7">Histone H2A/H2B/H3</fullName>
    </submittedName>
</protein>
<sequence length="98" mass="11434">MARPLKPLAEEALLYLGYLLKVIDEDIHMISTETPILFAKAYEVFILELTIQSWLHVEENKRRTFQKNDIVATITRKDIFDFLVDIVLRDEIKDEVAG</sequence>
<feature type="domain" description="Core Histone H2A/H2B/H3" evidence="6">
    <location>
        <begin position="26"/>
        <end position="74"/>
    </location>
</feature>
<dbReference type="Gene3D" id="1.10.20.10">
    <property type="entry name" value="Histone, subunit A"/>
    <property type="match status" value="1"/>
</dbReference>
<evidence type="ECO:0000259" key="6">
    <source>
        <dbReference type="Pfam" id="PF00125"/>
    </source>
</evidence>
<dbReference type="PANTHER" id="PTHR10252">
    <property type="entry name" value="HISTONE-LIKE TRANSCRIPTION FACTOR CCAAT-RELATED"/>
    <property type="match status" value="1"/>
</dbReference>
<dbReference type="PANTHER" id="PTHR10252:SF39">
    <property type="entry name" value="NUCLEAR TRANSCRIPTION FACTOR Y SUBUNIT C-6"/>
    <property type="match status" value="1"/>
</dbReference>
<keyword evidence="8" id="KW-1185">Reference proteome</keyword>
<evidence type="ECO:0000256" key="4">
    <source>
        <dbReference type="ARBA" id="ARBA00023242"/>
    </source>
</evidence>
<gene>
    <name evidence="7" type="ORF">RJ641_024419</name>
</gene>
<dbReference type="InterPro" id="IPR050568">
    <property type="entry name" value="Transcr_DNA_Rep_Reg"/>
</dbReference>
<organism evidence="7 8">
    <name type="scientific">Dillenia turbinata</name>
    <dbReference type="NCBI Taxonomy" id="194707"/>
    <lineage>
        <taxon>Eukaryota</taxon>
        <taxon>Viridiplantae</taxon>
        <taxon>Streptophyta</taxon>
        <taxon>Embryophyta</taxon>
        <taxon>Tracheophyta</taxon>
        <taxon>Spermatophyta</taxon>
        <taxon>Magnoliopsida</taxon>
        <taxon>eudicotyledons</taxon>
        <taxon>Gunneridae</taxon>
        <taxon>Pentapetalae</taxon>
        <taxon>Dilleniales</taxon>
        <taxon>Dilleniaceae</taxon>
        <taxon>Dillenia</taxon>
    </lineage>
</organism>
<comment type="subcellular location">
    <subcellularLocation>
        <location evidence="1">Nucleus</location>
    </subcellularLocation>
</comment>
<comment type="similarity">
    <text evidence="5">Belongs to the NFYC/HAP5 subunit family.</text>
</comment>